<accession>A0A132A2I3</accession>
<dbReference type="Proteomes" id="UP000616769">
    <property type="component" value="Unassembled WGS sequence"/>
</dbReference>
<evidence type="ECO:0000313" key="2">
    <source>
        <dbReference type="Proteomes" id="UP000616769"/>
    </source>
</evidence>
<evidence type="ECO:0000313" key="1">
    <source>
        <dbReference type="EMBL" id="KPM05236.1"/>
    </source>
</evidence>
<reference evidence="1 2" key="1">
    <citation type="journal article" date="2015" name="Parasit. Vectors">
        <title>Draft genome of the scabies mite.</title>
        <authorList>
            <person name="Rider S.D.Jr."/>
            <person name="Morgan M.S."/>
            <person name="Arlian L.G."/>
        </authorList>
    </citation>
    <scope>NUCLEOTIDE SEQUENCE [LARGE SCALE GENOMIC DNA]</scope>
    <source>
        <strain evidence="1">Arlian Lab</strain>
    </source>
</reference>
<name>A0A132A2I3_SARSC</name>
<gene>
    <name evidence="1" type="ORF">QR98_0036970</name>
</gene>
<sequence length="77" mass="9165">MRRDIERSEGINDVRNRRERKLDRGVLEDIDERDDRLRVDPFRLQDRRLEDIVLSEKSETVFDLASNSVPILLGLMI</sequence>
<comment type="caution">
    <text evidence="1">The sequence shown here is derived from an EMBL/GenBank/DDBJ whole genome shotgun (WGS) entry which is preliminary data.</text>
</comment>
<dbReference type="VEuPathDB" id="VectorBase:SSCA001645"/>
<proteinExistence type="predicted"/>
<dbReference type="EMBL" id="JXLN01010159">
    <property type="protein sequence ID" value="KPM05236.1"/>
    <property type="molecule type" value="Genomic_DNA"/>
</dbReference>
<organism evidence="1 2">
    <name type="scientific">Sarcoptes scabiei</name>
    <name type="common">Itch mite</name>
    <name type="synonym">Acarus scabiei</name>
    <dbReference type="NCBI Taxonomy" id="52283"/>
    <lineage>
        <taxon>Eukaryota</taxon>
        <taxon>Metazoa</taxon>
        <taxon>Ecdysozoa</taxon>
        <taxon>Arthropoda</taxon>
        <taxon>Chelicerata</taxon>
        <taxon>Arachnida</taxon>
        <taxon>Acari</taxon>
        <taxon>Acariformes</taxon>
        <taxon>Sarcoptiformes</taxon>
        <taxon>Astigmata</taxon>
        <taxon>Psoroptidia</taxon>
        <taxon>Sarcoptoidea</taxon>
        <taxon>Sarcoptidae</taxon>
        <taxon>Sarcoptinae</taxon>
        <taxon>Sarcoptes</taxon>
    </lineage>
</organism>
<protein>
    <submittedName>
        <fullName evidence="1">Uncharacterized protein</fullName>
    </submittedName>
</protein>
<dbReference type="AlphaFoldDB" id="A0A132A2I3"/>